<dbReference type="Pfam" id="PF24118">
    <property type="entry name" value="DUF7392"/>
    <property type="match status" value="1"/>
</dbReference>
<protein>
    <recommendedName>
        <fullName evidence="2">DUF7392 domain-containing protein</fullName>
    </recommendedName>
</protein>
<dbReference type="Proteomes" id="UP000825935">
    <property type="component" value="Chromosome 29"/>
</dbReference>
<dbReference type="EMBL" id="CM035434">
    <property type="protein sequence ID" value="KAH7292620.1"/>
    <property type="molecule type" value="Genomic_DNA"/>
</dbReference>
<gene>
    <name evidence="3" type="ORF">KP509_29G078000</name>
</gene>
<proteinExistence type="predicted"/>
<sequence>MKPIMQRTRDSFLSDNDSTYLYIGVFKPRKRADSCSSDELLSGITSIAISFSSLCKTAVLKSENSNSVAILSVWKRSAPDFEFHEKRQRSMSFKKLLGDIHNRFSRDSVRNAHTIPFSIMGNFEKEFAKISDVIHLSWYESLCRDNKDMEFESPSAPHIISSSPPSQSVLRDDLDNLSSAPSSVDASTSPHFSCWSQPCSPSAHSSDTEALLNLSPGDIVHLRSVVDNSRKAKDVLAYSCLALLRAYFPQTKGLRSYAFYRSLNGSRLAGVGVWRDIDAASTFLHVADHGGTCAEKFWRSIGSRPTFDIYEVATLVV</sequence>
<evidence type="ECO:0000259" key="2">
    <source>
        <dbReference type="Pfam" id="PF24118"/>
    </source>
</evidence>
<dbReference type="InterPro" id="IPR055816">
    <property type="entry name" value="DUF7392"/>
</dbReference>
<feature type="compositionally biased region" description="Low complexity" evidence="1">
    <location>
        <begin position="178"/>
        <end position="190"/>
    </location>
</feature>
<dbReference type="AlphaFoldDB" id="A0A8T2R9A8"/>
<dbReference type="OrthoDB" id="1848500at2759"/>
<organism evidence="3 4">
    <name type="scientific">Ceratopteris richardii</name>
    <name type="common">Triangle waterfern</name>
    <dbReference type="NCBI Taxonomy" id="49495"/>
    <lineage>
        <taxon>Eukaryota</taxon>
        <taxon>Viridiplantae</taxon>
        <taxon>Streptophyta</taxon>
        <taxon>Embryophyta</taxon>
        <taxon>Tracheophyta</taxon>
        <taxon>Polypodiopsida</taxon>
        <taxon>Polypodiidae</taxon>
        <taxon>Polypodiales</taxon>
        <taxon>Pteridineae</taxon>
        <taxon>Pteridaceae</taxon>
        <taxon>Parkerioideae</taxon>
        <taxon>Ceratopteris</taxon>
    </lineage>
</organism>
<reference evidence="3" key="1">
    <citation type="submission" date="2021-08" db="EMBL/GenBank/DDBJ databases">
        <title>WGS assembly of Ceratopteris richardii.</title>
        <authorList>
            <person name="Marchant D.B."/>
            <person name="Chen G."/>
            <person name="Jenkins J."/>
            <person name="Shu S."/>
            <person name="Leebens-Mack J."/>
            <person name="Grimwood J."/>
            <person name="Schmutz J."/>
            <person name="Soltis P."/>
            <person name="Soltis D."/>
            <person name="Chen Z.-H."/>
        </authorList>
    </citation>
    <scope>NUCLEOTIDE SEQUENCE</scope>
    <source>
        <strain evidence="3">Whitten #5841</strain>
        <tissue evidence="3">Leaf</tissue>
    </source>
</reference>
<evidence type="ECO:0000313" key="3">
    <source>
        <dbReference type="EMBL" id="KAH7292620.1"/>
    </source>
</evidence>
<feature type="region of interest" description="Disordered" evidence="1">
    <location>
        <begin position="154"/>
        <end position="190"/>
    </location>
</feature>
<keyword evidence="4" id="KW-1185">Reference proteome</keyword>
<feature type="domain" description="DUF7392" evidence="2">
    <location>
        <begin position="199"/>
        <end position="310"/>
    </location>
</feature>
<accession>A0A8T2R9A8</accession>
<feature type="compositionally biased region" description="Low complexity" evidence="1">
    <location>
        <begin position="154"/>
        <end position="168"/>
    </location>
</feature>
<comment type="caution">
    <text evidence="3">The sequence shown here is derived from an EMBL/GenBank/DDBJ whole genome shotgun (WGS) entry which is preliminary data.</text>
</comment>
<evidence type="ECO:0000256" key="1">
    <source>
        <dbReference type="SAM" id="MobiDB-lite"/>
    </source>
</evidence>
<dbReference type="OMA" id="APEECYW"/>
<evidence type="ECO:0000313" key="4">
    <source>
        <dbReference type="Proteomes" id="UP000825935"/>
    </source>
</evidence>
<name>A0A8T2R9A8_CERRI</name>